<gene>
    <name evidence="2" type="ORF">SAMN04489730_6543</name>
</gene>
<proteinExistence type="predicted"/>
<keyword evidence="3" id="KW-1185">Reference proteome</keyword>
<feature type="region of interest" description="Disordered" evidence="1">
    <location>
        <begin position="62"/>
        <end position="93"/>
    </location>
</feature>
<evidence type="ECO:0000313" key="3">
    <source>
        <dbReference type="Proteomes" id="UP000182740"/>
    </source>
</evidence>
<name>A0A1K1SRL9_9PSEU</name>
<dbReference type="AlphaFoldDB" id="A0A1K1SRL9"/>
<protein>
    <submittedName>
        <fullName evidence="2">Uncharacterized protein</fullName>
    </submittedName>
</protein>
<dbReference type="Proteomes" id="UP000182740">
    <property type="component" value="Unassembled WGS sequence"/>
</dbReference>
<sequence length="93" mass="10032">MSTELADLAGALADRAESTLAATSLSDHRVSAPAGSVTRDVVEDLRTIARYLKTTDLLLQPADDDLSALAPQPDSEEHREYREASWWSPAHAG</sequence>
<evidence type="ECO:0000256" key="1">
    <source>
        <dbReference type="SAM" id="MobiDB-lite"/>
    </source>
</evidence>
<evidence type="ECO:0000313" key="2">
    <source>
        <dbReference type="EMBL" id="SFW86946.1"/>
    </source>
</evidence>
<dbReference type="RefSeq" id="WP_072479857.1">
    <property type="nucleotide sequence ID" value="NZ_FPJG01000006.1"/>
</dbReference>
<dbReference type="EMBL" id="FPJG01000006">
    <property type="protein sequence ID" value="SFW86946.1"/>
    <property type="molecule type" value="Genomic_DNA"/>
</dbReference>
<reference evidence="3" key="1">
    <citation type="submission" date="2016-11" db="EMBL/GenBank/DDBJ databases">
        <authorList>
            <person name="Varghese N."/>
            <person name="Submissions S."/>
        </authorList>
    </citation>
    <scope>NUCLEOTIDE SEQUENCE [LARGE SCALE GENOMIC DNA]</scope>
    <source>
        <strain evidence="3">DSM 44671</strain>
    </source>
</reference>
<organism evidence="2 3">
    <name type="scientific">Amycolatopsis australiensis</name>
    <dbReference type="NCBI Taxonomy" id="546364"/>
    <lineage>
        <taxon>Bacteria</taxon>
        <taxon>Bacillati</taxon>
        <taxon>Actinomycetota</taxon>
        <taxon>Actinomycetes</taxon>
        <taxon>Pseudonocardiales</taxon>
        <taxon>Pseudonocardiaceae</taxon>
        <taxon>Amycolatopsis</taxon>
    </lineage>
</organism>
<accession>A0A1K1SRL9</accession>
<dbReference type="STRING" id="546364.SAMN04489730_6543"/>